<dbReference type="InterPro" id="IPR036881">
    <property type="entry name" value="Glyco_hydro_3_C_sf"/>
</dbReference>
<dbReference type="GO" id="GO:0008422">
    <property type="term" value="F:beta-glucosidase activity"/>
    <property type="evidence" value="ECO:0007669"/>
    <property type="project" value="UniProtKB-EC"/>
</dbReference>
<dbReference type="FunFam" id="2.60.40.10:FF:000495">
    <property type="entry name" value="Periplasmic beta-glucosidase"/>
    <property type="match status" value="1"/>
</dbReference>
<dbReference type="Pfam" id="PF01915">
    <property type="entry name" value="Glyco_hydro_3_C"/>
    <property type="match status" value="1"/>
</dbReference>
<dbReference type="SUPFAM" id="SSF52279">
    <property type="entry name" value="Beta-D-glucan exohydrolase, C-terminal domain"/>
    <property type="match status" value="1"/>
</dbReference>
<dbReference type="Proteomes" id="UP000324575">
    <property type="component" value="Unassembled WGS sequence"/>
</dbReference>
<evidence type="ECO:0000256" key="5">
    <source>
        <dbReference type="ARBA" id="ARBA00022801"/>
    </source>
</evidence>
<dbReference type="AlphaFoldDB" id="A0A5M8P1F2"/>
<feature type="domain" description="Fibronectin type III-like" evidence="7">
    <location>
        <begin position="667"/>
        <end position="736"/>
    </location>
</feature>
<dbReference type="InterPro" id="IPR017853">
    <property type="entry name" value="GH"/>
</dbReference>
<dbReference type="InterPro" id="IPR001764">
    <property type="entry name" value="Glyco_hydro_3_N"/>
</dbReference>
<sequence length="747" mass="80950">MKQSLQLLIFGAIIIPVFFSCGTKSGNDSINQKVNNLLSKMTLEEKIGQMNQISGYGYNDDIAGQIKNGFIGSILNETDPETVNLLQKAAVEESRLGIPILFARDVIHGFKTIFPVPLGQASSWNPQVVENGGRVAAVEASSVGIRWTFAPMLDVSRDQRWGRIVESLGEDAYLTSVLGAAMIKGFQGDSLNDPASIAACAKHFAGYGAVEGGLDYNVAMISPEQLRNSYLPPFKAAAAAGAATFMVSFNEINGVPSSGNEYLVNQILRKEWGYNGLMVSDWNSIGEMLAHGNVKDLPEAAEVALKATVDMDMESHAFLPYLASLVKEGKVKEPALDEAVRRILKLKFQLGLFDNPYVAAGKEVFYAGDHLAKAKEAAVESVVLLKNENNLLPLSNKMKSVAVIGPMADAPHDQLGTWVFDGEKSHTVTPLAALRAEYGHQVRINYAQGLAFSRDLDTKQFAQAVSVARSSDVVLFFAGEEAILSGEAHSRADISLPGAQTELLKAIAKTGKPIALVVMAGRTIEIYKELPCVDAYLFTFHPGTMGGPALADLIFGKAVPSGKLPVTYPKMVGQTPIYYNHKNTGRPAGDHLPTIENIPLEAGQVSLGCSSYYLDAGKAPLFPFGYGLSYTTFEYSNLKLSATEITTKTSLQASCTVKNTGRRAGAEVVQLYIRDKVGSITRPVKELKAFDKITLQPDESKTLEFTLTAEELKFWNNNDQQLLEAGDYDLWIGPNSAEGLETHFVLK</sequence>
<evidence type="ECO:0000259" key="7">
    <source>
        <dbReference type="SMART" id="SM01217"/>
    </source>
</evidence>
<evidence type="ECO:0000256" key="2">
    <source>
        <dbReference type="ARBA" id="ARBA00005336"/>
    </source>
</evidence>
<protein>
    <recommendedName>
        <fullName evidence="3">beta-glucosidase</fullName>
        <ecNumber evidence="3">3.2.1.21</ecNumber>
    </recommendedName>
</protein>
<organism evidence="8 9">
    <name type="scientific">Candidatus Ordinivivax streblomastigis</name>
    <dbReference type="NCBI Taxonomy" id="2540710"/>
    <lineage>
        <taxon>Bacteria</taxon>
        <taxon>Pseudomonadati</taxon>
        <taxon>Bacteroidota</taxon>
        <taxon>Bacteroidia</taxon>
        <taxon>Bacteroidales</taxon>
        <taxon>Candidatus Ordinivivax</taxon>
    </lineage>
</organism>
<name>A0A5M8P1F2_9BACT</name>
<evidence type="ECO:0000256" key="6">
    <source>
        <dbReference type="ARBA" id="ARBA00023295"/>
    </source>
</evidence>
<keyword evidence="6 8" id="KW-0326">Glycosidase</keyword>
<comment type="similarity">
    <text evidence="2">Belongs to the glycosyl hydrolase 3 family.</text>
</comment>
<dbReference type="Pfam" id="PF14310">
    <property type="entry name" value="Fn3-like"/>
    <property type="match status" value="1"/>
</dbReference>
<proteinExistence type="inferred from homology"/>
<dbReference type="EC" id="3.2.1.21" evidence="3"/>
<comment type="catalytic activity">
    <reaction evidence="1">
        <text>Hydrolysis of terminal, non-reducing beta-D-glucosyl residues with release of beta-D-glucose.</text>
        <dbReference type="EC" id="3.2.1.21"/>
    </reaction>
</comment>
<dbReference type="Pfam" id="PF00933">
    <property type="entry name" value="Glyco_hydro_3"/>
    <property type="match status" value="1"/>
</dbReference>
<evidence type="ECO:0000313" key="8">
    <source>
        <dbReference type="EMBL" id="KAA6302218.1"/>
    </source>
</evidence>
<dbReference type="InterPro" id="IPR013783">
    <property type="entry name" value="Ig-like_fold"/>
</dbReference>
<reference evidence="8 9" key="1">
    <citation type="submission" date="2019-03" db="EMBL/GenBank/DDBJ databases">
        <title>Single cell metagenomics reveals metabolic interactions within the superorganism composed of flagellate Streblomastix strix and complex community of Bacteroidetes bacteria on its surface.</title>
        <authorList>
            <person name="Treitli S.C."/>
            <person name="Kolisko M."/>
            <person name="Husnik F."/>
            <person name="Keeling P."/>
            <person name="Hampl V."/>
        </authorList>
    </citation>
    <scope>NUCLEOTIDE SEQUENCE [LARGE SCALE GENOMIC DNA]</scope>
    <source>
        <strain evidence="8">St1</strain>
    </source>
</reference>
<evidence type="ECO:0000256" key="4">
    <source>
        <dbReference type="ARBA" id="ARBA00022729"/>
    </source>
</evidence>
<accession>A0A5M8P1F2</accession>
<dbReference type="EMBL" id="SNRX01000009">
    <property type="protein sequence ID" value="KAA6302218.1"/>
    <property type="molecule type" value="Genomic_DNA"/>
</dbReference>
<dbReference type="SMART" id="SM01217">
    <property type="entry name" value="Fn3_like"/>
    <property type="match status" value="1"/>
</dbReference>
<evidence type="ECO:0000313" key="9">
    <source>
        <dbReference type="Proteomes" id="UP000324575"/>
    </source>
</evidence>
<comment type="caution">
    <text evidence="8">The sequence shown here is derived from an EMBL/GenBank/DDBJ whole genome shotgun (WGS) entry which is preliminary data.</text>
</comment>
<keyword evidence="5 8" id="KW-0378">Hydrolase</keyword>
<dbReference type="InterPro" id="IPR026891">
    <property type="entry name" value="Fn3-like"/>
</dbReference>
<dbReference type="Gene3D" id="3.40.50.1700">
    <property type="entry name" value="Glycoside hydrolase family 3 C-terminal domain"/>
    <property type="match status" value="1"/>
</dbReference>
<evidence type="ECO:0000256" key="1">
    <source>
        <dbReference type="ARBA" id="ARBA00000448"/>
    </source>
</evidence>
<dbReference type="PANTHER" id="PTHR30620">
    <property type="entry name" value="PERIPLASMIC BETA-GLUCOSIDASE-RELATED"/>
    <property type="match status" value="1"/>
</dbReference>
<dbReference type="PRINTS" id="PR00133">
    <property type="entry name" value="GLHYDRLASE3"/>
</dbReference>
<dbReference type="InterPro" id="IPR036962">
    <property type="entry name" value="Glyco_hydro_3_N_sf"/>
</dbReference>
<dbReference type="FunFam" id="3.20.20.300:FF:000005">
    <property type="entry name" value="Periplasmic beta-glucosidase"/>
    <property type="match status" value="1"/>
</dbReference>
<dbReference type="Gene3D" id="2.60.40.10">
    <property type="entry name" value="Immunoglobulins"/>
    <property type="match status" value="1"/>
</dbReference>
<dbReference type="InterPro" id="IPR051915">
    <property type="entry name" value="Cellulose_Degrad_GH3"/>
</dbReference>
<dbReference type="PANTHER" id="PTHR30620:SF16">
    <property type="entry name" value="LYSOSOMAL BETA GLUCOSIDASE"/>
    <property type="match status" value="1"/>
</dbReference>
<keyword evidence="4" id="KW-0732">Signal</keyword>
<dbReference type="Gene3D" id="3.20.20.300">
    <property type="entry name" value="Glycoside hydrolase, family 3, N-terminal domain"/>
    <property type="match status" value="1"/>
</dbReference>
<dbReference type="InterPro" id="IPR002772">
    <property type="entry name" value="Glyco_hydro_3_C"/>
</dbReference>
<dbReference type="PROSITE" id="PS51257">
    <property type="entry name" value="PROKAR_LIPOPROTEIN"/>
    <property type="match status" value="1"/>
</dbReference>
<dbReference type="GO" id="GO:0009251">
    <property type="term" value="P:glucan catabolic process"/>
    <property type="evidence" value="ECO:0007669"/>
    <property type="project" value="TreeGrafter"/>
</dbReference>
<gene>
    <name evidence="8" type="ORF">EZS26_001578</name>
</gene>
<evidence type="ECO:0000256" key="3">
    <source>
        <dbReference type="ARBA" id="ARBA00012744"/>
    </source>
</evidence>
<dbReference type="SUPFAM" id="SSF51445">
    <property type="entry name" value="(Trans)glycosidases"/>
    <property type="match status" value="1"/>
</dbReference>